<dbReference type="RefSeq" id="WP_301224823.1">
    <property type="nucleotide sequence ID" value="NZ_JAROCG010000001.1"/>
</dbReference>
<evidence type="ECO:0000256" key="2">
    <source>
        <dbReference type="SAM" id="Phobius"/>
    </source>
</evidence>
<keyword evidence="2" id="KW-0472">Membrane</keyword>
<evidence type="ECO:0000256" key="1">
    <source>
        <dbReference type="SAM" id="MobiDB-lite"/>
    </source>
</evidence>
<evidence type="ECO:0000313" key="4">
    <source>
        <dbReference type="Proteomes" id="UP001174209"/>
    </source>
</evidence>
<name>A0ABT8JXT1_9MICC</name>
<keyword evidence="2" id="KW-1133">Transmembrane helix</keyword>
<comment type="caution">
    <text evidence="3">The sequence shown here is derived from an EMBL/GenBank/DDBJ whole genome shotgun (WGS) entry which is preliminary data.</text>
</comment>
<protein>
    <recommendedName>
        <fullName evidence="5">Amino acid transporter</fullName>
    </recommendedName>
</protein>
<feature type="transmembrane region" description="Helical" evidence="2">
    <location>
        <begin position="21"/>
        <end position="40"/>
    </location>
</feature>
<keyword evidence="4" id="KW-1185">Reference proteome</keyword>
<evidence type="ECO:0008006" key="5">
    <source>
        <dbReference type="Google" id="ProtNLM"/>
    </source>
</evidence>
<dbReference type="Proteomes" id="UP001174209">
    <property type="component" value="Unassembled WGS sequence"/>
</dbReference>
<feature type="compositionally biased region" description="Basic and acidic residues" evidence="1">
    <location>
        <begin position="118"/>
        <end position="131"/>
    </location>
</feature>
<reference evidence="3" key="1">
    <citation type="submission" date="2023-06" db="EMBL/GenBank/DDBJ databases">
        <title>MT1 and MT2 Draft Genomes of Novel Species.</title>
        <authorList>
            <person name="Venkateswaran K."/>
        </authorList>
    </citation>
    <scope>NUCLEOTIDE SEQUENCE</scope>
    <source>
        <strain evidence="3">IIF3SC-B10</strain>
    </source>
</reference>
<sequence length="131" mass="13640">MAKRQPGKPTQGRFRHGIKAPLVFSAVLAVVAGVATSIFATGGGSKELRVDLGLTAAGIAFIASLVICAMLMMAETPNSEHLSKGSGINRSSARPDRQAPPAQSAADQGPDAQQEAGEEPRYGERLPKQDT</sequence>
<evidence type="ECO:0000313" key="3">
    <source>
        <dbReference type="EMBL" id="MDN4609984.1"/>
    </source>
</evidence>
<feature type="region of interest" description="Disordered" evidence="1">
    <location>
        <begin position="78"/>
        <end position="131"/>
    </location>
</feature>
<dbReference type="EMBL" id="JAROCG010000001">
    <property type="protein sequence ID" value="MDN4609984.1"/>
    <property type="molecule type" value="Genomic_DNA"/>
</dbReference>
<feature type="transmembrane region" description="Helical" evidence="2">
    <location>
        <begin position="52"/>
        <end position="74"/>
    </location>
</feature>
<proteinExistence type="predicted"/>
<keyword evidence="2" id="KW-0812">Transmembrane</keyword>
<accession>A0ABT8JXT1</accession>
<gene>
    <name evidence="3" type="ORF">P5G52_03805</name>
</gene>
<organism evidence="3 4">
    <name type="scientific">Arthrobacter burdickii</name>
    <dbReference type="NCBI Taxonomy" id="3035920"/>
    <lineage>
        <taxon>Bacteria</taxon>
        <taxon>Bacillati</taxon>
        <taxon>Actinomycetota</taxon>
        <taxon>Actinomycetes</taxon>
        <taxon>Micrococcales</taxon>
        <taxon>Micrococcaceae</taxon>
        <taxon>Arthrobacter</taxon>
    </lineage>
</organism>
<feature type="compositionally biased region" description="Polar residues" evidence="1">
    <location>
        <begin position="78"/>
        <end position="92"/>
    </location>
</feature>